<gene>
    <name evidence="2" type="ORF">SAMN04490209_5775</name>
    <name evidence="3" type="ORF">SAMN04490209_6074</name>
</gene>
<dbReference type="EMBL" id="LT629801">
    <property type="protein sequence ID" value="SDV17464.1"/>
    <property type="molecule type" value="Genomic_DNA"/>
</dbReference>
<dbReference type="AlphaFoldDB" id="A0AAE8HIR3"/>
<protein>
    <recommendedName>
        <fullName evidence="5">Integrase</fullName>
    </recommendedName>
</protein>
<proteinExistence type="predicted"/>
<name>A0AAE8HIR3_9PSED</name>
<dbReference type="RefSeq" id="WP_083377945.1">
    <property type="nucleotide sequence ID" value="NZ_BAAAEG010000001.1"/>
</dbReference>
<reference evidence="3 4" key="1">
    <citation type="submission" date="2016-10" db="EMBL/GenBank/DDBJ databases">
        <authorList>
            <person name="Varghese N."/>
            <person name="Submissions S."/>
        </authorList>
    </citation>
    <scope>NUCLEOTIDE SEQUENCE [LARGE SCALE GENOMIC DNA]</scope>
    <source>
        <strain evidence="3 4">BS2777</strain>
    </source>
</reference>
<evidence type="ECO:0000313" key="2">
    <source>
        <dbReference type="EMBL" id="SDV16947.1"/>
    </source>
</evidence>
<evidence type="ECO:0000256" key="1">
    <source>
        <dbReference type="SAM" id="MobiDB-lite"/>
    </source>
</evidence>
<evidence type="ECO:0008006" key="5">
    <source>
        <dbReference type="Google" id="ProtNLM"/>
    </source>
</evidence>
<sequence length="683" mass="76040">MAKIFKFMPNESVGAKANVQAFIARCRKDLDVLAPEIEWDSNFWRGEVGFTKAGVNARKVEAESLLDQDIISFAKAYVTYQKAHNPCVRATARRIMAIRCIEPALLKVKNVADISLVDPVVLDQAAAVARECYPATAYQASSELNRLVGFLLEHKLVERGFYWRCAIPVSSKIGRLDRAGKKASQDKLPPEHVLHYMAEMFSNNPQSSADKYVVSLFALLMCAPSRISEVHDLPSDCLHYEKDQSGSEKLGLRFYSAKGFGPTIKWVSTAFKDVAVTAVERIKELTDEGRRAAKWYEEHMDKFYRHAACPLVHEDALLTPVQICDALGIEYAGFAGQARKVLKNSSSPIRAFLEGNSISLDEVTLAVLNKYAHSRLPKGFPWKNEKKQLKWSDSLFCMRVNELHHQRGVSPIIVWGPGSSSISSALSITSGVREMQTVWDRSGYKNPDGSRVSLTTHQVRHFLNTTAQRGDLGQFDIARWSGRANVSQNNTYNHMSDDEYQEKIGSFQALKALAGPLEKITANSPVTLADLGAIGDVMAHVTEFGFCVHDYSMLPCQKHRDCLNCTEQVCVKGDEAKVARLKLQREAIFLQLAQAEHALAEGYYGADRWTVHQKQTLDRADQLIALLQSDDIAPGAIVRLRCDQEFSPLKRELAAKSSQSKLSESVGGETHYSLGESHGKTPD</sequence>
<dbReference type="EMBL" id="LT629801">
    <property type="protein sequence ID" value="SDV16947.1"/>
    <property type="molecule type" value="Genomic_DNA"/>
</dbReference>
<feature type="region of interest" description="Disordered" evidence="1">
    <location>
        <begin position="655"/>
        <end position="683"/>
    </location>
</feature>
<evidence type="ECO:0000313" key="4">
    <source>
        <dbReference type="Proteomes" id="UP000182085"/>
    </source>
</evidence>
<organism evidence="3 4">
    <name type="scientific">Pseudomonas rhodesiae</name>
    <dbReference type="NCBI Taxonomy" id="76760"/>
    <lineage>
        <taxon>Bacteria</taxon>
        <taxon>Pseudomonadati</taxon>
        <taxon>Pseudomonadota</taxon>
        <taxon>Gammaproteobacteria</taxon>
        <taxon>Pseudomonadales</taxon>
        <taxon>Pseudomonadaceae</taxon>
        <taxon>Pseudomonas</taxon>
    </lineage>
</organism>
<evidence type="ECO:0000313" key="3">
    <source>
        <dbReference type="EMBL" id="SDV17464.1"/>
    </source>
</evidence>
<accession>A0AAE8HIR3</accession>
<dbReference type="Proteomes" id="UP000182085">
    <property type="component" value="Chromosome I"/>
</dbReference>
<keyword evidence="4" id="KW-1185">Reference proteome</keyword>